<evidence type="ECO:0000256" key="1">
    <source>
        <dbReference type="ARBA" id="ARBA00005582"/>
    </source>
</evidence>
<protein>
    <recommendedName>
        <fullName evidence="4">Nudix hydrolase domain-containing protein</fullName>
    </recommendedName>
</protein>
<dbReference type="GO" id="GO:0051287">
    <property type="term" value="F:NAD binding"/>
    <property type="evidence" value="ECO:0007669"/>
    <property type="project" value="TreeGrafter"/>
</dbReference>
<dbReference type="SUPFAM" id="SSF55811">
    <property type="entry name" value="Nudix"/>
    <property type="match status" value="1"/>
</dbReference>
<dbReference type="EMBL" id="CAXKWB010007893">
    <property type="protein sequence ID" value="CAL4088870.1"/>
    <property type="molecule type" value="Genomic_DNA"/>
</dbReference>
<keyword evidence="2 3" id="KW-0378">Hydrolase</keyword>
<evidence type="ECO:0000313" key="5">
    <source>
        <dbReference type="EMBL" id="CAL4088870.1"/>
    </source>
</evidence>
<comment type="similarity">
    <text evidence="1 3">Belongs to the Nudix hydrolase family.</text>
</comment>
<dbReference type="FunFam" id="3.90.79.10:FF:000015">
    <property type="entry name" value="Nudix hydrolase 8"/>
    <property type="match status" value="1"/>
</dbReference>
<gene>
    <name evidence="5" type="ORF">MNOR_LOCUS13651</name>
</gene>
<dbReference type="InterPro" id="IPR003293">
    <property type="entry name" value="Nudix_hydrolase6-like"/>
</dbReference>
<sequence>MENVSYFKGFPDRFSGITVSSSEEYLTITNFEDTLQASLQRWNELKMRAIWFNVDLNHSEWVPILAKNGFTYHRAQSDEVTMVRWLPKDEPNNIPRYAHNMVGVGAFVVNEEGELLVVQERFYKHPHWKLPGGYVEPDEDIQDAAIREVKEETGVDTDFQSVISFRHVHGANFGCSDFYFIVHLRPKSKEITMCKNELSACQWMKIQDYIDSPFVHQTNRFFANAYLEGNKRGVHIKATDIYQDYLKKYQKVYSVHFDSDDKSDSGVNGKL</sequence>
<dbReference type="InterPro" id="IPR020084">
    <property type="entry name" value="NUDIX_hydrolase_CS"/>
</dbReference>
<dbReference type="Proteomes" id="UP001497623">
    <property type="component" value="Unassembled WGS sequence"/>
</dbReference>
<evidence type="ECO:0000259" key="4">
    <source>
        <dbReference type="PROSITE" id="PS51462"/>
    </source>
</evidence>
<dbReference type="InterPro" id="IPR000086">
    <property type="entry name" value="NUDIX_hydrolase_dom"/>
</dbReference>
<dbReference type="PRINTS" id="PR00502">
    <property type="entry name" value="NUDIXFAMILY"/>
</dbReference>
<dbReference type="PRINTS" id="PR01356">
    <property type="entry name" value="GFGPROTEIN"/>
</dbReference>
<dbReference type="AlphaFoldDB" id="A0AAV2QLX2"/>
<dbReference type="PROSITE" id="PS51462">
    <property type="entry name" value="NUDIX"/>
    <property type="match status" value="1"/>
</dbReference>
<comment type="caution">
    <text evidence="5">The sequence shown here is derived from an EMBL/GenBank/DDBJ whole genome shotgun (WGS) entry which is preliminary data.</text>
</comment>
<dbReference type="InterPro" id="IPR015797">
    <property type="entry name" value="NUDIX_hydrolase-like_dom_sf"/>
</dbReference>
<dbReference type="GO" id="GO:0047631">
    <property type="term" value="F:ADP-ribose diphosphatase activity"/>
    <property type="evidence" value="ECO:0007669"/>
    <property type="project" value="TreeGrafter"/>
</dbReference>
<dbReference type="PROSITE" id="PS00893">
    <property type="entry name" value="NUDIX_BOX"/>
    <property type="match status" value="1"/>
</dbReference>
<dbReference type="Pfam" id="PF00293">
    <property type="entry name" value="NUDIX"/>
    <property type="match status" value="1"/>
</dbReference>
<dbReference type="PANTHER" id="PTHR13994">
    <property type="entry name" value="NUDIX HYDROLASE RELATED"/>
    <property type="match status" value="1"/>
</dbReference>
<feature type="domain" description="Nudix hydrolase" evidence="4">
    <location>
        <begin position="99"/>
        <end position="227"/>
    </location>
</feature>
<accession>A0AAV2QLX2</accession>
<dbReference type="GO" id="GO:0035529">
    <property type="term" value="F:NADH pyrophosphatase activity"/>
    <property type="evidence" value="ECO:0007669"/>
    <property type="project" value="TreeGrafter"/>
</dbReference>
<proteinExistence type="inferred from homology"/>
<name>A0AAV2QLX2_MEGNR</name>
<organism evidence="5 6">
    <name type="scientific">Meganyctiphanes norvegica</name>
    <name type="common">Northern krill</name>
    <name type="synonym">Thysanopoda norvegica</name>
    <dbReference type="NCBI Taxonomy" id="48144"/>
    <lineage>
        <taxon>Eukaryota</taxon>
        <taxon>Metazoa</taxon>
        <taxon>Ecdysozoa</taxon>
        <taxon>Arthropoda</taxon>
        <taxon>Crustacea</taxon>
        <taxon>Multicrustacea</taxon>
        <taxon>Malacostraca</taxon>
        <taxon>Eumalacostraca</taxon>
        <taxon>Eucarida</taxon>
        <taxon>Euphausiacea</taxon>
        <taxon>Euphausiidae</taxon>
        <taxon>Meganyctiphanes</taxon>
    </lineage>
</organism>
<evidence type="ECO:0000256" key="3">
    <source>
        <dbReference type="RuleBase" id="RU003476"/>
    </source>
</evidence>
<dbReference type="InterPro" id="IPR040618">
    <property type="entry name" value="Pre-Nudix"/>
</dbReference>
<dbReference type="CDD" id="cd04670">
    <property type="entry name" value="NUDIX_ASFGF2_Nudt6"/>
    <property type="match status" value="1"/>
</dbReference>
<dbReference type="Gene3D" id="3.90.79.10">
    <property type="entry name" value="Nucleoside Triphosphate Pyrophosphohydrolase"/>
    <property type="match status" value="1"/>
</dbReference>
<dbReference type="Gene3D" id="3.40.630.30">
    <property type="match status" value="1"/>
</dbReference>
<dbReference type="InterPro" id="IPR020476">
    <property type="entry name" value="Nudix_hydrolase"/>
</dbReference>
<keyword evidence="6" id="KW-1185">Reference proteome</keyword>
<evidence type="ECO:0000256" key="2">
    <source>
        <dbReference type="ARBA" id="ARBA00022801"/>
    </source>
</evidence>
<reference evidence="5 6" key="1">
    <citation type="submission" date="2024-05" db="EMBL/GenBank/DDBJ databases">
        <authorList>
            <person name="Wallberg A."/>
        </authorList>
    </citation>
    <scope>NUCLEOTIDE SEQUENCE [LARGE SCALE GENOMIC DNA]</scope>
</reference>
<dbReference type="PANTHER" id="PTHR13994:SF13">
    <property type="entry name" value="FI03680P"/>
    <property type="match status" value="1"/>
</dbReference>
<dbReference type="Pfam" id="PF18290">
    <property type="entry name" value="Nudix_hydro"/>
    <property type="match status" value="1"/>
</dbReference>
<evidence type="ECO:0000313" key="6">
    <source>
        <dbReference type="Proteomes" id="UP001497623"/>
    </source>
</evidence>